<accession>A0A1V9YJQ9</accession>
<organism evidence="1 2">
    <name type="scientific">Achlya hypogyna</name>
    <name type="common">Oomycete</name>
    <name type="synonym">Protoachlya hypogyna</name>
    <dbReference type="NCBI Taxonomy" id="1202772"/>
    <lineage>
        <taxon>Eukaryota</taxon>
        <taxon>Sar</taxon>
        <taxon>Stramenopiles</taxon>
        <taxon>Oomycota</taxon>
        <taxon>Saprolegniomycetes</taxon>
        <taxon>Saprolegniales</taxon>
        <taxon>Achlyaceae</taxon>
        <taxon>Achlya</taxon>
    </lineage>
</organism>
<dbReference type="Proteomes" id="UP000243579">
    <property type="component" value="Unassembled WGS sequence"/>
</dbReference>
<protein>
    <submittedName>
        <fullName evidence="1">Uncharacterized protein</fullName>
    </submittedName>
</protein>
<keyword evidence="2" id="KW-1185">Reference proteome</keyword>
<dbReference type="EMBL" id="JNBR01001551">
    <property type="protein sequence ID" value="OQR85945.1"/>
    <property type="molecule type" value="Genomic_DNA"/>
</dbReference>
<name>A0A1V9YJQ9_ACHHY</name>
<sequence>MFFRPGAAPRLNRAMQRALNRGSSRSSANAMRRIHNQKLVRPAIVAATPMILESAGYMVDIRTLFTSFEEDDDGTRLVP</sequence>
<comment type="caution">
    <text evidence="1">The sequence shown here is derived from an EMBL/GenBank/DDBJ whole genome shotgun (WGS) entry which is preliminary data.</text>
</comment>
<dbReference type="OrthoDB" id="60691at2759"/>
<evidence type="ECO:0000313" key="1">
    <source>
        <dbReference type="EMBL" id="OQR85945.1"/>
    </source>
</evidence>
<dbReference type="AlphaFoldDB" id="A0A1V9YJQ9"/>
<evidence type="ECO:0000313" key="2">
    <source>
        <dbReference type="Proteomes" id="UP000243579"/>
    </source>
</evidence>
<reference evidence="1 2" key="1">
    <citation type="journal article" date="2014" name="Genome Biol. Evol.">
        <title>The secreted proteins of Achlya hypogyna and Thraustotheca clavata identify the ancestral oomycete secretome and reveal gene acquisitions by horizontal gene transfer.</title>
        <authorList>
            <person name="Misner I."/>
            <person name="Blouin N."/>
            <person name="Leonard G."/>
            <person name="Richards T.A."/>
            <person name="Lane C.E."/>
        </authorList>
    </citation>
    <scope>NUCLEOTIDE SEQUENCE [LARGE SCALE GENOMIC DNA]</scope>
    <source>
        <strain evidence="1 2">ATCC 48635</strain>
    </source>
</reference>
<gene>
    <name evidence="1" type="ORF">ACHHYP_20522</name>
</gene>
<proteinExistence type="predicted"/>